<dbReference type="Proteomes" id="UP000637359">
    <property type="component" value="Unassembled WGS sequence"/>
</dbReference>
<dbReference type="PRINTS" id="PR00778">
    <property type="entry name" value="HTHARSR"/>
</dbReference>
<dbReference type="PROSITE" id="PS50987">
    <property type="entry name" value="HTH_ARSR_2"/>
    <property type="match status" value="1"/>
</dbReference>
<protein>
    <submittedName>
        <fullName evidence="5">Winged helix-turn-helix transcriptional regulator</fullName>
    </submittedName>
</protein>
<proteinExistence type="predicted"/>
<dbReference type="Gene3D" id="1.10.10.10">
    <property type="entry name" value="Winged helix-like DNA-binding domain superfamily/Winged helix DNA-binding domain"/>
    <property type="match status" value="1"/>
</dbReference>
<evidence type="ECO:0000313" key="5">
    <source>
        <dbReference type="EMBL" id="MBC5636499.1"/>
    </source>
</evidence>
<dbReference type="InterPro" id="IPR051081">
    <property type="entry name" value="HTH_MetalResp_TranReg"/>
</dbReference>
<dbReference type="SUPFAM" id="SSF46785">
    <property type="entry name" value="Winged helix' DNA-binding domain"/>
    <property type="match status" value="1"/>
</dbReference>
<evidence type="ECO:0000256" key="1">
    <source>
        <dbReference type="ARBA" id="ARBA00023015"/>
    </source>
</evidence>
<keyword evidence="2" id="KW-0238">DNA-binding</keyword>
<dbReference type="EMBL" id="JACOOL010000004">
    <property type="protein sequence ID" value="MBC5636499.1"/>
    <property type="molecule type" value="Genomic_DNA"/>
</dbReference>
<comment type="caution">
    <text evidence="5">The sequence shown here is derived from an EMBL/GenBank/DDBJ whole genome shotgun (WGS) entry which is preliminary data.</text>
</comment>
<dbReference type="GO" id="GO:0003700">
    <property type="term" value="F:DNA-binding transcription factor activity"/>
    <property type="evidence" value="ECO:0007669"/>
    <property type="project" value="InterPro"/>
</dbReference>
<evidence type="ECO:0000256" key="2">
    <source>
        <dbReference type="ARBA" id="ARBA00023125"/>
    </source>
</evidence>
<evidence type="ECO:0000259" key="4">
    <source>
        <dbReference type="PROSITE" id="PS50987"/>
    </source>
</evidence>
<keyword evidence="6" id="KW-1185">Reference proteome</keyword>
<name>A0A923RHC8_9BACI</name>
<dbReference type="InterPro" id="IPR036388">
    <property type="entry name" value="WH-like_DNA-bd_sf"/>
</dbReference>
<keyword evidence="3" id="KW-0804">Transcription</keyword>
<organism evidence="5 6">
    <name type="scientific">Ornithinibacillus hominis</name>
    <dbReference type="NCBI Taxonomy" id="2763055"/>
    <lineage>
        <taxon>Bacteria</taxon>
        <taxon>Bacillati</taxon>
        <taxon>Bacillota</taxon>
        <taxon>Bacilli</taxon>
        <taxon>Bacillales</taxon>
        <taxon>Bacillaceae</taxon>
        <taxon>Ornithinibacillus</taxon>
    </lineage>
</organism>
<keyword evidence="1" id="KW-0805">Transcription regulation</keyword>
<dbReference type="SMART" id="SM00418">
    <property type="entry name" value="HTH_ARSR"/>
    <property type="match status" value="1"/>
</dbReference>
<dbReference type="InterPro" id="IPR011991">
    <property type="entry name" value="ArsR-like_HTH"/>
</dbReference>
<feature type="domain" description="HTH arsR-type" evidence="4">
    <location>
        <begin position="1"/>
        <end position="94"/>
    </location>
</feature>
<dbReference type="CDD" id="cd00090">
    <property type="entry name" value="HTH_ARSR"/>
    <property type="match status" value="1"/>
</dbReference>
<dbReference type="PANTHER" id="PTHR33154">
    <property type="entry name" value="TRANSCRIPTIONAL REGULATOR, ARSR FAMILY"/>
    <property type="match status" value="1"/>
</dbReference>
<dbReference type="Pfam" id="PF01022">
    <property type="entry name" value="HTH_5"/>
    <property type="match status" value="1"/>
</dbReference>
<dbReference type="InterPro" id="IPR001845">
    <property type="entry name" value="HTH_ArsR_DNA-bd_dom"/>
</dbReference>
<evidence type="ECO:0000313" key="6">
    <source>
        <dbReference type="Proteomes" id="UP000637359"/>
    </source>
</evidence>
<dbReference type="AlphaFoldDB" id="A0A923RHC8"/>
<sequence>MLEVRDTMPDVYRALSDSTRREIMKLLKDKSLTQKEIVEAFDISQPAIKKHLTILLEEEIITVTVQGKYRLYTLNRDMLQQAFREMLHYIGDLLDDQLASLKKYVEKGEMKDD</sequence>
<evidence type="ECO:0000256" key="3">
    <source>
        <dbReference type="ARBA" id="ARBA00023163"/>
    </source>
</evidence>
<dbReference type="GO" id="GO:0003677">
    <property type="term" value="F:DNA binding"/>
    <property type="evidence" value="ECO:0007669"/>
    <property type="project" value="UniProtKB-KW"/>
</dbReference>
<accession>A0A923RHC8</accession>
<dbReference type="NCBIfam" id="NF033788">
    <property type="entry name" value="HTH_metalloreg"/>
    <property type="match status" value="1"/>
</dbReference>
<gene>
    <name evidence="5" type="ORF">H8S33_06640</name>
</gene>
<reference evidence="5" key="1">
    <citation type="submission" date="2020-08" db="EMBL/GenBank/DDBJ databases">
        <title>Genome public.</title>
        <authorList>
            <person name="Liu C."/>
            <person name="Sun Q."/>
        </authorList>
    </citation>
    <scope>NUCLEOTIDE SEQUENCE</scope>
    <source>
        <strain evidence="5">BX22</strain>
    </source>
</reference>
<dbReference type="InterPro" id="IPR036390">
    <property type="entry name" value="WH_DNA-bd_sf"/>
</dbReference>
<dbReference type="PANTHER" id="PTHR33154:SF33">
    <property type="entry name" value="TRANSCRIPTIONAL REPRESSOR SDPR"/>
    <property type="match status" value="1"/>
</dbReference>